<evidence type="ECO:0000256" key="1">
    <source>
        <dbReference type="ARBA" id="ARBA00004442"/>
    </source>
</evidence>
<evidence type="ECO:0000256" key="11">
    <source>
        <dbReference type="ARBA" id="ARBA00057024"/>
    </source>
</evidence>
<evidence type="ECO:0000256" key="5">
    <source>
        <dbReference type="ARBA" id="ARBA00022729"/>
    </source>
</evidence>
<dbReference type="InterPro" id="IPR047202">
    <property type="entry name" value="Lipocalin_Blc-like_dom"/>
</dbReference>
<keyword evidence="10 14" id="KW-0449">Lipoprotein</keyword>
<comment type="function">
    <text evidence="11">Involved in the storage or transport of lipids necessary for membrane maintenance under stressful conditions. Displays a binding preference for lysophospholipids.</text>
</comment>
<dbReference type="Gene3D" id="2.40.128.20">
    <property type="match status" value="1"/>
</dbReference>
<dbReference type="AlphaFoldDB" id="Q6AL92"/>
<evidence type="ECO:0000256" key="10">
    <source>
        <dbReference type="ARBA" id="ARBA00023288"/>
    </source>
</evidence>
<dbReference type="InterPro" id="IPR022272">
    <property type="entry name" value="Lipocalin_CS"/>
</dbReference>
<comment type="subunit">
    <text evidence="4">Homodimer.</text>
</comment>
<dbReference type="InterPro" id="IPR002446">
    <property type="entry name" value="Lipocalin_bac"/>
</dbReference>
<dbReference type="InterPro" id="IPR000566">
    <property type="entry name" value="Lipocln_cytosolic_FA-bd_dom"/>
</dbReference>
<keyword evidence="9" id="KW-0998">Cell outer membrane</keyword>
<gene>
    <name evidence="16" type="ordered locus">DP2154</name>
</gene>
<evidence type="ECO:0000256" key="14">
    <source>
        <dbReference type="PIRSR" id="PIRSR036893-52"/>
    </source>
</evidence>
<proteinExistence type="inferred from homology"/>
<keyword evidence="8 14" id="KW-0564">Palmitate</keyword>
<comment type="similarity">
    <text evidence="3 13">Belongs to the calycin superfamily. Lipocalin family.</text>
</comment>
<dbReference type="Proteomes" id="UP000000602">
    <property type="component" value="Chromosome"/>
</dbReference>
<evidence type="ECO:0000256" key="2">
    <source>
        <dbReference type="ARBA" id="ARBA00004635"/>
    </source>
</evidence>
<dbReference type="PIRSF" id="PIRSF036893">
    <property type="entry name" value="Lipocalin_ApoD"/>
    <property type="match status" value="1"/>
</dbReference>
<dbReference type="PROSITE" id="PS00213">
    <property type="entry name" value="LIPOCALIN"/>
    <property type="match status" value="1"/>
</dbReference>
<keyword evidence="5" id="KW-0732">Signal</keyword>
<evidence type="ECO:0000256" key="3">
    <source>
        <dbReference type="ARBA" id="ARBA00006889"/>
    </source>
</evidence>
<organism evidence="16 17">
    <name type="scientific">Desulfotalea psychrophila (strain LSv54 / DSM 12343)</name>
    <dbReference type="NCBI Taxonomy" id="177439"/>
    <lineage>
        <taxon>Bacteria</taxon>
        <taxon>Pseudomonadati</taxon>
        <taxon>Thermodesulfobacteriota</taxon>
        <taxon>Desulfobulbia</taxon>
        <taxon>Desulfobulbales</taxon>
        <taxon>Desulfocapsaceae</taxon>
        <taxon>Desulfotalea</taxon>
    </lineage>
</organism>
<dbReference type="GO" id="GO:0008289">
    <property type="term" value="F:lipid binding"/>
    <property type="evidence" value="ECO:0007669"/>
    <property type="project" value="UniProtKB-KW"/>
</dbReference>
<dbReference type="SUPFAM" id="SSF50814">
    <property type="entry name" value="Lipocalins"/>
    <property type="match status" value="1"/>
</dbReference>
<accession>Q6AL92</accession>
<protein>
    <recommendedName>
        <fullName evidence="12">Outer membrane lipoprotein Blc</fullName>
    </recommendedName>
</protein>
<evidence type="ECO:0000256" key="6">
    <source>
        <dbReference type="ARBA" id="ARBA00023121"/>
    </source>
</evidence>
<dbReference type="FunFam" id="2.40.128.20:FF:000002">
    <property type="entry name" value="Outer membrane lipoprotein Blc"/>
    <property type="match status" value="1"/>
</dbReference>
<dbReference type="KEGG" id="dps:DP2154"/>
<feature type="domain" description="Lipocalin/cytosolic fatty-acid binding" evidence="15">
    <location>
        <begin position="29"/>
        <end position="170"/>
    </location>
</feature>
<evidence type="ECO:0000256" key="8">
    <source>
        <dbReference type="ARBA" id="ARBA00023139"/>
    </source>
</evidence>
<dbReference type="EMBL" id="CR522870">
    <property type="protein sequence ID" value="CAG36883.1"/>
    <property type="molecule type" value="Genomic_DNA"/>
</dbReference>
<dbReference type="PANTHER" id="PTHR10612">
    <property type="entry name" value="APOLIPOPROTEIN D"/>
    <property type="match status" value="1"/>
</dbReference>
<keyword evidence="17" id="KW-1185">Reference proteome</keyword>
<dbReference type="GO" id="GO:0009279">
    <property type="term" value="C:cell outer membrane"/>
    <property type="evidence" value="ECO:0007669"/>
    <property type="project" value="UniProtKB-SubCell"/>
</dbReference>
<dbReference type="Pfam" id="PF08212">
    <property type="entry name" value="Lipocalin_2"/>
    <property type="match status" value="1"/>
</dbReference>
<feature type="lipid moiety-binding region" description="S-diacylglycerol cysteine" evidence="14">
    <location>
        <position position="16"/>
    </location>
</feature>
<comment type="subcellular location">
    <subcellularLocation>
        <location evidence="1">Cell outer membrane</location>
    </subcellularLocation>
    <subcellularLocation>
        <location evidence="2">Membrane</location>
        <topology evidence="2">Lipid-anchor</topology>
    </subcellularLocation>
</comment>
<evidence type="ECO:0000313" key="17">
    <source>
        <dbReference type="Proteomes" id="UP000000602"/>
    </source>
</evidence>
<dbReference type="GO" id="GO:0006950">
    <property type="term" value="P:response to stress"/>
    <property type="evidence" value="ECO:0007669"/>
    <property type="project" value="UniProtKB-ARBA"/>
</dbReference>
<dbReference type="OrthoDB" id="9793905at2"/>
<evidence type="ECO:0000256" key="9">
    <source>
        <dbReference type="ARBA" id="ARBA00023237"/>
    </source>
</evidence>
<dbReference type="PRINTS" id="PR01171">
    <property type="entry name" value="BCTLIPOCALIN"/>
</dbReference>
<name>Q6AL92_DESPS</name>
<evidence type="ECO:0000259" key="15">
    <source>
        <dbReference type="Pfam" id="PF08212"/>
    </source>
</evidence>
<sequence>MSKWLLGVLSLLLSGCGGYPQNVSPIQQFDLNRYLGKWYEVARLDHSFERGLEQVSAEYTSLGNGQVKVVNRGFSNTKNEWKEAVGKAFLAGEINEGYLKVSFFGPFYSSYVVFGLDEENYQYAYVSGFNHNYLWLLSRTPKVEKEIISHFVETAKEKGFDTEALIYVKQK</sequence>
<dbReference type="InterPro" id="IPR022271">
    <property type="entry name" value="Lipocalin_ApoD"/>
</dbReference>
<evidence type="ECO:0000313" key="16">
    <source>
        <dbReference type="EMBL" id="CAG36883.1"/>
    </source>
</evidence>
<dbReference type="RefSeq" id="WP_011189395.1">
    <property type="nucleotide sequence ID" value="NC_006138.1"/>
</dbReference>
<evidence type="ECO:0000256" key="4">
    <source>
        <dbReference type="ARBA" id="ARBA00011738"/>
    </source>
</evidence>
<dbReference type="PROSITE" id="PS51257">
    <property type="entry name" value="PROKAR_LIPOPROTEIN"/>
    <property type="match status" value="1"/>
</dbReference>
<keyword evidence="7" id="KW-0472">Membrane</keyword>
<evidence type="ECO:0000256" key="12">
    <source>
        <dbReference type="ARBA" id="ARBA00071217"/>
    </source>
</evidence>
<feature type="lipid moiety-binding region" description="N-palmitoyl cysteine" evidence="14">
    <location>
        <position position="16"/>
    </location>
</feature>
<dbReference type="eggNOG" id="COG3040">
    <property type="taxonomic scope" value="Bacteria"/>
</dbReference>
<dbReference type="CDD" id="cd19438">
    <property type="entry name" value="lipocalin_Blc-like"/>
    <property type="match status" value="1"/>
</dbReference>
<reference evidence="17" key="1">
    <citation type="journal article" date="2004" name="Environ. Microbiol.">
        <title>The genome of Desulfotalea psychrophila, a sulfate-reducing bacterium from permanently cold Arctic sediments.</title>
        <authorList>
            <person name="Rabus R."/>
            <person name="Ruepp A."/>
            <person name="Frickey T."/>
            <person name="Rattei T."/>
            <person name="Fartmann B."/>
            <person name="Stark M."/>
            <person name="Bauer M."/>
            <person name="Zibat A."/>
            <person name="Lombardot T."/>
            <person name="Becker I."/>
            <person name="Amann J."/>
            <person name="Gellner K."/>
            <person name="Teeling H."/>
            <person name="Leuschner W.D."/>
            <person name="Gloeckner F.-O."/>
            <person name="Lupas A.N."/>
            <person name="Amann R."/>
            <person name="Klenk H.-P."/>
        </authorList>
    </citation>
    <scope>NUCLEOTIDE SEQUENCE [LARGE SCALE GENOMIC DNA]</scope>
    <source>
        <strain evidence="17">DSM 12343 / LSv54</strain>
    </source>
</reference>
<dbReference type="STRING" id="177439.DP2154"/>
<evidence type="ECO:0000256" key="7">
    <source>
        <dbReference type="ARBA" id="ARBA00023136"/>
    </source>
</evidence>
<dbReference type="PANTHER" id="PTHR10612:SF34">
    <property type="entry name" value="APOLIPOPROTEIN D"/>
    <property type="match status" value="1"/>
</dbReference>
<evidence type="ECO:0000256" key="13">
    <source>
        <dbReference type="PIRNR" id="PIRNR036893"/>
    </source>
</evidence>
<keyword evidence="6" id="KW-0446">Lipid-binding</keyword>
<dbReference type="InterPro" id="IPR012674">
    <property type="entry name" value="Calycin"/>
</dbReference>
<dbReference type="HOGENOM" id="CLU_068449_3_0_7"/>